<gene>
    <name evidence="2" type="ORF">Pmar_PMAR029038</name>
</gene>
<dbReference type="GeneID" id="9042698"/>
<dbReference type="Proteomes" id="UP000007800">
    <property type="component" value="Unassembled WGS sequence"/>
</dbReference>
<feature type="region of interest" description="Disordered" evidence="1">
    <location>
        <begin position="346"/>
        <end position="393"/>
    </location>
</feature>
<proteinExistence type="predicted"/>
<evidence type="ECO:0000313" key="3">
    <source>
        <dbReference type="Proteomes" id="UP000007800"/>
    </source>
</evidence>
<dbReference type="OMA" id="LAGMHEM"/>
<evidence type="ECO:0000313" key="2">
    <source>
        <dbReference type="EMBL" id="EER07749.1"/>
    </source>
</evidence>
<dbReference type="AlphaFoldDB" id="C5L6C2"/>
<feature type="compositionally biased region" description="Acidic residues" evidence="1">
    <location>
        <begin position="447"/>
        <end position="456"/>
    </location>
</feature>
<reference evidence="2 3" key="1">
    <citation type="submission" date="2008-07" db="EMBL/GenBank/DDBJ databases">
        <authorList>
            <person name="El-Sayed N."/>
            <person name="Caler E."/>
            <person name="Inman J."/>
            <person name="Amedeo P."/>
            <person name="Hass B."/>
            <person name="Wortman J."/>
        </authorList>
    </citation>
    <scope>NUCLEOTIDE SEQUENCE [LARGE SCALE GENOMIC DNA]</scope>
    <source>
        <strain evidence="3">ATCC 50983 / TXsc</strain>
    </source>
</reference>
<dbReference type="RefSeq" id="XP_002775933.1">
    <property type="nucleotide sequence ID" value="XM_002775887.1"/>
</dbReference>
<keyword evidence="3" id="KW-1185">Reference proteome</keyword>
<organism evidence="3">
    <name type="scientific">Perkinsus marinus (strain ATCC 50983 / TXsc)</name>
    <dbReference type="NCBI Taxonomy" id="423536"/>
    <lineage>
        <taxon>Eukaryota</taxon>
        <taxon>Sar</taxon>
        <taxon>Alveolata</taxon>
        <taxon>Perkinsozoa</taxon>
        <taxon>Perkinsea</taxon>
        <taxon>Perkinsida</taxon>
        <taxon>Perkinsidae</taxon>
        <taxon>Perkinsus</taxon>
    </lineage>
</organism>
<feature type="region of interest" description="Disordered" evidence="1">
    <location>
        <begin position="605"/>
        <end position="630"/>
    </location>
</feature>
<accession>C5L6C2</accession>
<feature type="region of interest" description="Disordered" evidence="1">
    <location>
        <begin position="436"/>
        <end position="457"/>
    </location>
</feature>
<dbReference type="EMBL" id="GG679756">
    <property type="protein sequence ID" value="EER07749.1"/>
    <property type="molecule type" value="Genomic_DNA"/>
</dbReference>
<feature type="compositionally biased region" description="Basic and acidic residues" evidence="1">
    <location>
        <begin position="618"/>
        <end position="630"/>
    </location>
</feature>
<dbReference type="OrthoDB" id="445161at2759"/>
<dbReference type="InParanoid" id="C5L6C2"/>
<evidence type="ECO:0000256" key="1">
    <source>
        <dbReference type="SAM" id="MobiDB-lite"/>
    </source>
</evidence>
<sequence>MTVSTENPLVNAVGGTKLNAQAAEFVPGSSRAAPKGVTDSENLKSEILNVIRATGMTGIRVTQIPHQFRRRTGRWLVIQGTQFTSLSSIIDAIMPSIEFYDSPKAPTPGMEKVTTYDPDNGVVVMEPTPGIEGADTCPPLVVGDYANKVVRDKSFTINTEDLSFFKELVVAVVSHRTPSGLLTPSPGLALSLFSAEWERYFRGALSLKGMRAKFGVMKLLPFILSCKELEMLGTHPEVRIRVKAEYSIPAQIAQQARIEAARMEATAPPTGPPADILSNYLTAASLLSELSSMSNATALSRPLPGAAGDPIDGLLPMSSPRAVLSRNTEVPSAVASFSVAPLEGMPDFEVPLDDSSDASASSCDSPPAPQGQKMQPYGPILGSGDGLMTGAPIPLSGEDLRQLLSTAIRDYCKKQAGEWENHADYVAALEKSWAGSGNGVTDGDTSTSEDEDDDLDNTSYRKARVSVLMAGLGGSKIPEALITPQLKARVHARRTKTIGVRVSSVRKLWKKAYPALGALDYYLDILQVNKLRVFLADVPGMTLLGRGSRMRVTVPVYAAPEAASSTVNEGAAATADGEEEIEKLIKDLLLTTEAMTSAELEMEMARAFNREPSGGGQETDKVDSSSRVRE</sequence>
<protein>
    <submittedName>
        <fullName evidence="2">Uncharacterized protein</fullName>
    </submittedName>
</protein>
<name>C5L6C2_PERM5</name>